<dbReference type="OrthoDB" id="9790771at2"/>
<dbReference type="InterPro" id="IPR037066">
    <property type="entry name" value="Plug_dom_sf"/>
</dbReference>
<dbReference type="Gene3D" id="2.170.130.10">
    <property type="entry name" value="TonB-dependent receptor, plug domain"/>
    <property type="match status" value="1"/>
</dbReference>
<dbReference type="CDD" id="cd01347">
    <property type="entry name" value="ligand_gated_channel"/>
    <property type="match status" value="1"/>
</dbReference>
<dbReference type="Proteomes" id="UP000013986">
    <property type="component" value="Unassembled WGS sequence"/>
</dbReference>
<keyword evidence="8" id="KW-0408">Iron</keyword>
<dbReference type="PANTHER" id="PTHR32552:SF89">
    <property type="entry name" value="CATECHOLATE SIDEROPHORE RECEPTOR FIU"/>
    <property type="match status" value="1"/>
</dbReference>
<evidence type="ECO:0000256" key="15">
    <source>
        <dbReference type="RuleBase" id="RU003357"/>
    </source>
</evidence>
<dbReference type="InterPro" id="IPR010105">
    <property type="entry name" value="TonB_sidphr_rcpt"/>
</dbReference>
<dbReference type="InterPro" id="IPR036942">
    <property type="entry name" value="Beta-barrel_TonB_sf"/>
</dbReference>
<keyword evidence="11 14" id="KW-0472">Membrane</keyword>
<dbReference type="GO" id="GO:0009279">
    <property type="term" value="C:cell outer membrane"/>
    <property type="evidence" value="ECO:0007669"/>
    <property type="project" value="UniProtKB-SubCell"/>
</dbReference>
<keyword evidence="13 14" id="KW-0998">Cell outer membrane</keyword>
<keyword evidence="7 16" id="KW-0732">Signal</keyword>
<dbReference type="Pfam" id="PF00593">
    <property type="entry name" value="TonB_dep_Rec_b-barrel"/>
    <property type="match status" value="1"/>
</dbReference>
<dbReference type="AlphaFoldDB" id="R8Z0V0"/>
<organism evidence="19 20">
    <name type="scientific">Acinetobacter lactucae</name>
    <dbReference type="NCBI Taxonomy" id="1785128"/>
    <lineage>
        <taxon>Bacteria</taxon>
        <taxon>Pseudomonadati</taxon>
        <taxon>Pseudomonadota</taxon>
        <taxon>Gammaproteobacteria</taxon>
        <taxon>Moraxellales</taxon>
        <taxon>Moraxellaceae</taxon>
        <taxon>Acinetobacter</taxon>
        <taxon>Acinetobacter calcoaceticus/baumannii complex</taxon>
    </lineage>
</organism>
<proteinExistence type="inferred from homology"/>
<evidence type="ECO:0000256" key="13">
    <source>
        <dbReference type="ARBA" id="ARBA00023237"/>
    </source>
</evidence>
<keyword evidence="5" id="KW-0410">Iron transport</keyword>
<evidence type="ECO:0000256" key="5">
    <source>
        <dbReference type="ARBA" id="ARBA00022496"/>
    </source>
</evidence>
<gene>
    <name evidence="19" type="ORF">F929_01385</name>
</gene>
<keyword evidence="6 14" id="KW-0812">Transmembrane</keyword>
<dbReference type="EMBL" id="APQO01000004">
    <property type="protein sequence ID" value="EOQ75248.1"/>
    <property type="molecule type" value="Genomic_DNA"/>
</dbReference>
<dbReference type="PANTHER" id="PTHR32552">
    <property type="entry name" value="FERRICHROME IRON RECEPTOR-RELATED"/>
    <property type="match status" value="1"/>
</dbReference>
<evidence type="ECO:0000256" key="3">
    <source>
        <dbReference type="ARBA" id="ARBA00022448"/>
    </source>
</evidence>
<dbReference type="SUPFAM" id="SSF56935">
    <property type="entry name" value="Porins"/>
    <property type="match status" value="1"/>
</dbReference>
<dbReference type="InterPro" id="IPR012910">
    <property type="entry name" value="Plug_dom"/>
</dbReference>
<evidence type="ECO:0000256" key="11">
    <source>
        <dbReference type="ARBA" id="ARBA00023136"/>
    </source>
</evidence>
<dbReference type="GO" id="GO:0015344">
    <property type="term" value="F:siderophore uptake transmembrane transporter activity"/>
    <property type="evidence" value="ECO:0007669"/>
    <property type="project" value="TreeGrafter"/>
</dbReference>
<feature type="signal peptide" evidence="16">
    <location>
        <begin position="1"/>
        <end position="28"/>
    </location>
</feature>
<evidence type="ECO:0000256" key="1">
    <source>
        <dbReference type="ARBA" id="ARBA00004571"/>
    </source>
</evidence>
<dbReference type="Pfam" id="PF07715">
    <property type="entry name" value="Plug"/>
    <property type="match status" value="1"/>
</dbReference>
<dbReference type="GO" id="GO:0015891">
    <property type="term" value="P:siderophore transport"/>
    <property type="evidence" value="ECO:0007669"/>
    <property type="project" value="InterPro"/>
</dbReference>
<name>R8Z0V0_9GAMM</name>
<dbReference type="GO" id="GO:0038023">
    <property type="term" value="F:signaling receptor activity"/>
    <property type="evidence" value="ECO:0007669"/>
    <property type="project" value="InterPro"/>
</dbReference>
<dbReference type="InterPro" id="IPR000531">
    <property type="entry name" value="Beta-barrel_TonB"/>
</dbReference>
<comment type="similarity">
    <text evidence="2 14 15">Belongs to the TonB-dependent receptor family.</text>
</comment>
<comment type="caution">
    <text evidence="19">The sequence shown here is derived from an EMBL/GenBank/DDBJ whole genome shotgun (WGS) entry which is preliminary data.</text>
</comment>
<sequence>MSLIRTRKKIVSSAIASSLSMIATTAMAQEAVSQLPTIHTKATQEESLKVDQSANSKFVAPLKDTPKSVSILSQKLIKDTNSNTLLEALRYEPGITLGAGEGGTPFTDMPYIRGYSGQSSIYVDGVRNTTSQNRDMFAIEQVEVIKGSSSALGGGGSVGGSINLIPKVAHEGDVYQGSVQGGTDNYRHIQLDANKDFGNGIAGRVVIMGHENEKAGQSNGAEYARAGIASSLAFGLDTATRGTLSYYYLRSNDEPDAGIPFNNANPTTPPPGVTVTPGDGKPVDVKAGTYYGWKARDFDKRENHIGTFKLEHDFNENLTLSNVATYNKSKSDYVYTNADDSKGNIYRGTIARRALSRILDSDAYSDQLSLRGKFNTGSLKHSFNVGTEWSFQETDQGMYTFTNSEGKTTSTILQNNINNCTSAAAASNGWCTSLNNPRNGAFTDKRGSITAQSTTRSHNVGVYALDSIEFNPQWLLNLGVRWDKFDTEKKYNKDVYATDKGAYDYSKVATPEGTKYESDSDYFSYQAGLVYKPTENGSLYASFATSANPVGVLAEGDNSDNALGTTDVINALKPEKARTFEVGTKWDLFNNRANLTAAVFRTEKQNTRIPIDPTTTANAGKSKVDGFEISLNGKITDKWDVSTGYSYLDSEITDAAYNAVAQEGKPLPFVAKNSATLWSTYRVMPQLTLGAGVEYRDQVFVNTTAPKYLPTYTIYNAMAKYDVNKNVNLQLNINNISDKRYFTSAHAAHYAFEGNGRNAVLAINFKY</sequence>
<dbReference type="NCBIfam" id="TIGR01783">
    <property type="entry name" value="TonB-siderophor"/>
    <property type="match status" value="1"/>
</dbReference>
<evidence type="ECO:0000256" key="2">
    <source>
        <dbReference type="ARBA" id="ARBA00009810"/>
    </source>
</evidence>
<feature type="domain" description="TonB-dependent receptor plug" evidence="18">
    <location>
        <begin position="62"/>
        <end position="160"/>
    </location>
</feature>
<comment type="subcellular location">
    <subcellularLocation>
        <location evidence="1 14">Cell outer membrane</location>
        <topology evidence="1 14">Multi-pass membrane protein</topology>
    </subcellularLocation>
</comment>
<evidence type="ECO:0000313" key="19">
    <source>
        <dbReference type="EMBL" id="EOQ75248.1"/>
    </source>
</evidence>
<evidence type="ECO:0000256" key="16">
    <source>
        <dbReference type="SAM" id="SignalP"/>
    </source>
</evidence>
<keyword evidence="12" id="KW-0675">Receptor</keyword>
<dbReference type="Gene3D" id="2.40.170.20">
    <property type="entry name" value="TonB-dependent receptor, beta-barrel domain"/>
    <property type="match status" value="1"/>
</dbReference>
<evidence type="ECO:0000256" key="4">
    <source>
        <dbReference type="ARBA" id="ARBA00022452"/>
    </source>
</evidence>
<feature type="domain" description="TonB-dependent receptor-like beta-barrel" evidence="17">
    <location>
        <begin position="235"/>
        <end position="736"/>
    </location>
</feature>
<dbReference type="PROSITE" id="PS52016">
    <property type="entry name" value="TONB_DEPENDENT_REC_3"/>
    <property type="match status" value="1"/>
</dbReference>
<evidence type="ECO:0000256" key="9">
    <source>
        <dbReference type="ARBA" id="ARBA00023065"/>
    </source>
</evidence>
<evidence type="ECO:0000256" key="14">
    <source>
        <dbReference type="PROSITE-ProRule" id="PRU01360"/>
    </source>
</evidence>
<keyword evidence="3 14" id="KW-0813">Transport</keyword>
<reference evidence="19 20" key="1">
    <citation type="submission" date="2013-02" db="EMBL/GenBank/DDBJ databases">
        <title>The Genome Sequence of Acinetobacter pittii ANC 4052.</title>
        <authorList>
            <consortium name="The Broad Institute Genome Sequencing Platform"/>
            <consortium name="The Broad Institute Genome Sequencing Center for Infectious Disease"/>
            <person name="Cerqueira G."/>
            <person name="Feldgarden M."/>
            <person name="Courvalin P."/>
            <person name="Perichon B."/>
            <person name="Grillot-Courvalin C."/>
            <person name="Clermont D."/>
            <person name="Rocha E."/>
            <person name="Yoon E.-J."/>
            <person name="Nemec A."/>
            <person name="Walker B."/>
            <person name="Young S.K."/>
            <person name="Zeng Q."/>
            <person name="Gargeya S."/>
            <person name="Fitzgerald M."/>
            <person name="Haas B."/>
            <person name="Abouelleil A."/>
            <person name="Alvarado L."/>
            <person name="Arachchi H.M."/>
            <person name="Berlin A.M."/>
            <person name="Chapman S.B."/>
            <person name="Dewar J."/>
            <person name="Goldberg J."/>
            <person name="Griggs A."/>
            <person name="Gujja S."/>
            <person name="Hansen M."/>
            <person name="Howarth C."/>
            <person name="Imamovic A."/>
            <person name="Larimer J."/>
            <person name="McCowan C."/>
            <person name="Murphy C."/>
            <person name="Neiman D."/>
            <person name="Pearson M."/>
            <person name="Priest M."/>
            <person name="Roberts A."/>
            <person name="Saif S."/>
            <person name="Shea T."/>
            <person name="Sisk P."/>
            <person name="Sykes S."/>
            <person name="Wortman J."/>
            <person name="Nusbaum C."/>
            <person name="Birren B."/>
        </authorList>
    </citation>
    <scope>NUCLEOTIDE SEQUENCE [LARGE SCALE GENOMIC DNA]</scope>
    <source>
        <strain evidence="19 20">ANC 4052</strain>
    </source>
</reference>
<evidence type="ECO:0000256" key="10">
    <source>
        <dbReference type="ARBA" id="ARBA00023077"/>
    </source>
</evidence>
<keyword evidence="10 15" id="KW-0798">TonB box</keyword>
<evidence type="ECO:0000256" key="12">
    <source>
        <dbReference type="ARBA" id="ARBA00023170"/>
    </source>
</evidence>
<evidence type="ECO:0000259" key="18">
    <source>
        <dbReference type="Pfam" id="PF07715"/>
    </source>
</evidence>
<dbReference type="HOGENOM" id="CLU_008287_9_1_6"/>
<keyword evidence="9" id="KW-0406">Ion transport</keyword>
<protein>
    <recommendedName>
        <fullName evidence="21">TonB-dependent siderophore receptor</fullName>
    </recommendedName>
</protein>
<accession>R8Z0V0</accession>
<feature type="chain" id="PRO_5004479891" description="TonB-dependent siderophore receptor" evidence="16">
    <location>
        <begin position="29"/>
        <end position="767"/>
    </location>
</feature>
<evidence type="ECO:0000259" key="17">
    <source>
        <dbReference type="Pfam" id="PF00593"/>
    </source>
</evidence>
<dbReference type="PATRIC" id="fig|1217689.3.peg.1352"/>
<evidence type="ECO:0000256" key="7">
    <source>
        <dbReference type="ARBA" id="ARBA00022729"/>
    </source>
</evidence>
<evidence type="ECO:0000256" key="6">
    <source>
        <dbReference type="ARBA" id="ARBA00022692"/>
    </source>
</evidence>
<keyword evidence="4 14" id="KW-1134">Transmembrane beta strand</keyword>
<evidence type="ECO:0000256" key="8">
    <source>
        <dbReference type="ARBA" id="ARBA00023004"/>
    </source>
</evidence>
<dbReference type="RefSeq" id="WP_016144281.1">
    <property type="nucleotide sequence ID" value="NZ_KB976991.1"/>
</dbReference>
<evidence type="ECO:0000313" key="20">
    <source>
        <dbReference type="Proteomes" id="UP000013986"/>
    </source>
</evidence>
<evidence type="ECO:0008006" key="21">
    <source>
        <dbReference type="Google" id="ProtNLM"/>
    </source>
</evidence>
<dbReference type="InterPro" id="IPR039426">
    <property type="entry name" value="TonB-dep_rcpt-like"/>
</dbReference>